<evidence type="ECO:0000313" key="2">
    <source>
        <dbReference type="Proteomes" id="UP001430919"/>
    </source>
</evidence>
<comment type="caution">
    <text evidence="1">The sequence shown here is derived from an EMBL/GenBank/DDBJ whole genome shotgun (WGS) entry which is preliminary data.</text>
</comment>
<dbReference type="RefSeq" id="WP_229990603.1">
    <property type="nucleotide sequence ID" value="NZ_JAJJMO010000001.1"/>
</dbReference>
<protein>
    <recommendedName>
        <fullName evidence="3">Lipoprotein</fullName>
    </recommendedName>
</protein>
<name>A0ABS8MY33_9FLAO</name>
<evidence type="ECO:0008006" key="3">
    <source>
        <dbReference type="Google" id="ProtNLM"/>
    </source>
</evidence>
<proteinExistence type="predicted"/>
<reference evidence="1" key="1">
    <citation type="submission" date="2021-11" db="EMBL/GenBank/DDBJ databases">
        <title>Description of novel Flavobacterium species.</title>
        <authorList>
            <person name="Saticioglu I.B."/>
            <person name="Ay H."/>
            <person name="Altun S."/>
            <person name="Duman M."/>
        </authorList>
    </citation>
    <scope>NUCLEOTIDE SEQUENCE</scope>
    <source>
        <strain evidence="1">F-65</strain>
    </source>
</reference>
<sequence length="220" mass="25888">MRYNLFTLLFAVVFTFCGNKVEKDMALNLSDIPKDTIQIPKDIKIDASCIDQIKGYKNRYGIVFSNYYRDESLSVDFDGNQTQDSITILKPFYGNSIDDCYPENAEYDFPILLISKTINNKSKFLKIYKDILKNNEANYYEEIYIRNNGFIISKDYNGNNGFFSKTFVSYKEPNFYVDSINVESWGEYQYKKTLKFKNETLEFSKYKRTDIDSIRAVLDR</sequence>
<dbReference type="Proteomes" id="UP001430919">
    <property type="component" value="Unassembled WGS sequence"/>
</dbReference>
<dbReference type="EMBL" id="JAJJMO010000001">
    <property type="protein sequence ID" value="MCC9073692.1"/>
    <property type="molecule type" value="Genomic_DNA"/>
</dbReference>
<organism evidence="1 2">
    <name type="scientific">Flavobacterium pisciphilum</name>
    <dbReference type="NCBI Taxonomy" id="2893755"/>
    <lineage>
        <taxon>Bacteria</taxon>
        <taxon>Pseudomonadati</taxon>
        <taxon>Bacteroidota</taxon>
        <taxon>Flavobacteriia</taxon>
        <taxon>Flavobacteriales</taxon>
        <taxon>Flavobacteriaceae</taxon>
        <taxon>Flavobacterium</taxon>
    </lineage>
</organism>
<gene>
    <name evidence="1" type="ORF">LNQ49_19100</name>
</gene>
<keyword evidence="2" id="KW-1185">Reference proteome</keyword>
<accession>A0ABS8MY33</accession>
<evidence type="ECO:0000313" key="1">
    <source>
        <dbReference type="EMBL" id="MCC9073692.1"/>
    </source>
</evidence>